<keyword evidence="2" id="KW-0548">Nucleotidyltransferase</keyword>
<dbReference type="Proteomes" id="UP001247620">
    <property type="component" value="Unassembled WGS sequence"/>
</dbReference>
<dbReference type="PANTHER" id="PTHR43777">
    <property type="entry name" value="MOLYBDENUM COFACTOR CYTIDYLYLTRANSFERASE"/>
    <property type="match status" value="1"/>
</dbReference>
<dbReference type="SUPFAM" id="SSF53448">
    <property type="entry name" value="Nucleotide-diphospho-sugar transferases"/>
    <property type="match status" value="1"/>
</dbReference>
<organism evidence="2 3">
    <name type="scientific">Mucilaginibacter pocheonensis</name>
    <dbReference type="NCBI Taxonomy" id="398050"/>
    <lineage>
        <taxon>Bacteria</taxon>
        <taxon>Pseudomonadati</taxon>
        <taxon>Bacteroidota</taxon>
        <taxon>Sphingobacteriia</taxon>
        <taxon>Sphingobacteriales</taxon>
        <taxon>Sphingobacteriaceae</taxon>
        <taxon>Mucilaginibacter</taxon>
    </lineage>
</organism>
<dbReference type="PANTHER" id="PTHR43777:SF1">
    <property type="entry name" value="MOLYBDENUM COFACTOR CYTIDYLYLTRANSFERASE"/>
    <property type="match status" value="1"/>
</dbReference>
<dbReference type="EC" id="2.7.7.76" evidence="2"/>
<accession>A0ABU1T8W4</accession>
<dbReference type="CDD" id="cd04182">
    <property type="entry name" value="GT_2_like_f"/>
    <property type="match status" value="1"/>
</dbReference>
<dbReference type="GO" id="GO:0061602">
    <property type="term" value="F:molybdenum cofactor cytidylyltransferase activity"/>
    <property type="evidence" value="ECO:0007669"/>
    <property type="project" value="UniProtKB-EC"/>
</dbReference>
<dbReference type="EMBL" id="JAVDUU010000001">
    <property type="protein sequence ID" value="MDR6941265.1"/>
    <property type="molecule type" value="Genomic_DNA"/>
</dbReference>
<name>A0ABU1T8W4_9SPHI</name>
<evidence type="ECO:0000259" key="1">
    <source>
        <dbReference type="Pfam" id="PF12804"/>
    </source>
</evidence>
<dbReference type="InterPro" id="IPR025877">
    <property type="entry name" value="MobA-like_NTP_Trfase"/>
</dbReference>
<protein>
    <submittedName>
        <fullName evidence="2">Molybdenum cofactor cytidylyltransferase</fullName>
        <ecNumber evidence="2">2.7.7.76</ecNumber>
    </submittedName>
</protein>
<dbReference type="InterPro" id="IPR029044">
    <property type="entry name" value="Nucleotide-diphossugar_trans"/>
</dbReference>
<dbReference type="Pfam" id="PF12804">
    <property type="entry name" value="NTP_transf_3"/>
    <property type="match status" value="1"/>
</dbReference>
<dbReference type="Gene3D" id="3.90.550.10">
    <property type="entry name" value="Spore Coat Polysaccharide Biosynthesis Protein SpsA, Chain A"/>
    <property type="match status" value="1"/>
</dbReference>
<keyword evidence="2" id="KW-0808">Transferase</keyword>
<evidence type="ECO:0000313" key="2">
    <source>
        <dbReference type="EMBL" id="MDR6941265.1"/>
    </source>
</evidence>
<gene>
    <name evidence="2" type="ORF">J2W55_001093</name>
</gene>
<proteinExistence type="predicted"/>
<sequence length="197" mass="21421">MTGMIILAAGSSSRLGTPKQNLIYQGQTLLQRAIHTAVTSACCEKTVVVLGANEGMIRPSISDELIYITYNPFWQEGIASSIRLGITELLRIEPGITAAIIMLCDQPFVDPLLIHQLTEKKANSNKGIIASAYRNTLGVPVLFDASYFPQLLMLQGKEGAKKLIKTFPNDVAAVAFPLGAIDIDTIDDYRELGSPHF</sequence>
<reference evidence="2 3" key="1">
    <citation type="submission" date="2023-07" db="EMBL/GenBank/DDBJ databases">
        <title>Sorghum-associated microbial communities from plants grown in Nebraska, USA.</title>
        <authorList>
            <person name="Schachtman D."/>
        </authorList>
    </citation>
    <scope>NUCLEOTIDE SEQUENCE [LARGE SCALE GENOMIC DNA]</scope>
    <source>
        <strain evidence="2 3">3262</strain>
    </source>
</reference>
<feature type="domain" description="MobA-like NTP transferase" evidence="1">
    <location>
        <begin position="5"/>
        <end position="165"/>
    </location>
</feature>
<comment type="caution">
    <text evidence="2">The sequence shown here is derived from an EMBL/GenBank/DDBJ whole genome shotgun (WGS) entry which is preliminary data.</text>
</comment>
<evidence type="ECO:0000313" key="3">
    <source>
        <dbReference type="Proteomes" id="UP001247620"/>
    </source>
</evidence>
<keyword evidence="3" id="KW-1185">Reference proteome</keyword>